<dbReference type="InterPro" id="IPR018212">
    <property type="entry name" value="Na/solute_symporter_CS"/>
</dbReference>
<feature type="transmembrane region" description="Helical" evidence="9">
    <location>
        <begin position="6"/>
        <end position="22"/>
    </location>
</feature>
<evidence type="ECO:0000256" key="6">
    <source>
        <dbReference type="ARBA" id="ARBA00022989"/>
    </source>
</evidence>
<dbReference type="PROSITE" id="PS00456">
    <property type="entry name" value="NA_SOLUT_SYMP_1"/>
    <property type="match status" value="1"/>
</dbReference>
<feature type="transmembrane region" description="Helical" evidence="9">
    <location>
        <begin position="408"/>
        <end position="429"/>
    </location>
</feature>
<dbReference type="GO" id="GO:0046942">
    <property type="term" value="P:carboxylic acid transport"/>
    <property type="evidence" value="ECO:0007669"/>
    <property type="project" value="UniProtKB-ARBA"/>
</dbReference>
<dbReference type="Proteomes" id="UP000310541">
    <property type="component" value="Unassembled WGS sequence"/>
</dbReference>
<proteinExistence type="inferred from homology"/>
<dbReference type="PROSITE" id="PS50283">
    <property type="entry name" value="NA_SOLUT_SYMP_3"/>
    <property type="match status" value="1"/>
</dbReference>
<feature type="transmembrane region" description="Helical" evidence="9">
    <location>
        <begin position="260"/>
        <end position="284"/>
    </location>
</feature>
<dbReference type="OrthoDB" id="9789704at2"/>
<accession>A0A4U1MK16</accession>
<keyword evidence="5 9" id="KW-0812">Transmembrane</keyword>
<feature type="transmembrane region" description="Helical" evidence="9">
    <location>
        <begin position="145"/>
        <end position="166"/>
    </location>
</feature>
<keyword evidence="6 9" id="KW-1133">Transmembrane helix</keyword>
<evidence type="ECO:0000256" key="2">
    <source>
        <dbReference type="ARBA" id="ARBA00006434"/>
    </source>
</evidence>
<organism evidence="10 11">
    <name type="scientific">Guptibacillus hwajinpoensis</name>
    <dbReference type="NCBI Taxonomy" id="208199"/>
    <lineage>
        <taxon>Bacteria</taxon>
        <taxon>Bacillati</taxon>
        <taxon>Bacillota</taxon>
        <taxon>Bacilli</taxon>
        <taxon>Bacillales</taxon>
        <taxon>Guptibacillaceae</taxon>
        <taxon>Guptibacillus</taxon>
    </lineage>
</organism>
<feature type="transmembrane region" description="Helical" evidence="9">
    <location>
        <begin position="42"/>
        <end position="61"/>
    </location>
</feature>
<reference evidence="10 11" key="1">
    <citation type="submission" date="2019-04" db="EMBL/GenBank/DDBJ databases">
        <title>Genome sequence of Bacillus hwajinpoensis strain Y2.</title>
        <authorList>
            <person name="Fair J.L."/>
            <person name="Maclea K.S."/>
        </authorList>
    </citation>
    <scope>NUCLEOTIDE SEQUENCE [LARGE SCALE GENOMIC DNA]</scope>
    <source>
        <strain evidence="10 11">Y2</strain>
    </source>
</reference>
<dbReference type="InterPro" id="IPR038377">
    <property type="entry name" value="Na/Glc_symporter_sf"/>
</dbReference>
<feature type="transmembrane region" description="Helical" evidence="9">
    <location>
        <begin position="435"/>
        <end position="453"/>
    </location>
</feature>
<dbReference type="CDD" id="cd11479">
    <property type="entry name" value="SLC5sbd_u3"/>
    <property type="match status" value="1"/>
</dbReference>
<comment type="similarity">
    <text evidence="2 8">Belongs to the sodium:solute symporter (SSF) (TC 2.A.21) family.</text>
</comment>
<evidence type="ECO:0000256" key="8">
    <source>
        <dbReference type="RuleBase" id="RU362091"/>
    </source>
</evidence>
<evidence type="ECO:0000256" key="1">
    <source>
        <dbReference type="ARBA" id="ARBA00004141"/>
    </source>
</evidence>
<evidence type="ECO:0000313" key="10">
    <source>
        <dbReference type="EMBL" id="TKD70832.1"/>
    </source>
</evidence>
<sequence length="471" mass="50358">MLFLDIAIIIVYFLIVIGIGVIGSRKAKTIEDYALAGRNLGFFMYFGCLSAVILGGASTIGTTKLGYEFGVSGMWLVFMLGLGIMGLGLFFLKKISSFKVLTISEFLGKRFGDESRLLSALVASVYALMVAVTQVIGIGTVMNVLLGWNLTTSMLLGGGIVLFYTILGGMWSVTMTDIVQFIIMTIGVFFIMLPLSLSKAGGWGALNQQLPDSYFSFTGIGGSQVFQYFLLFCLGMIVAQDIWQRIFTARTNKTARLGTILAGIYSLLYGLAVSIIGMCAFIVLPNLGDSQNAFASMAIETVPTGVLGLVLAGVIAALMSTASGTLLASSTLISNDVIKRYFVKNASEKQSMIVSRLTTTAIGAVTIVFAVWIQDVLVALDVAYAILSGAVFVPILLGFFWKKATSKAAFYSMISSILVIIGGLAIEGLHSTNPIMYGILTSFIVMIGVSLVTENQPTEMTGAIEERSHIS</sequence>
<dbReference type="Pfam" id="PF00474">
    <property type="entry name" value="SSF"/>
    <property type="match status" value="1"/>
</dbReference>
<evidence type="ECO:0000256" key="4">
    <source>
        <dbReference type="ARBA" id="ARBA00022475"/>
    </source>
</evidence>
<feature type="transmembrane region" description="Helical" evidence="9">
    <location>
        <begin position="73"/>
        <end position="92"/>
    </location>
</feature>
<dbReference type="RefSeq" id="WP_136946906.1">
    <property type="nucleotide sequence ID" value="NZ_SWFM01000002.1"/>
</dbReference>
<evidence type="ECO:0000256" key="5">
    <source>
        <dbReference type="ARBA" id="ARBA00022692"/>
    </source>
</evidence>
<feature type="transmembrane region" description="Helical" evidence="9">
    <location>
        <begin position="304"/>
        <end position="333"/>
    </location>
</feature>
<evidence type="ECO:0000313" key="11">
    <source>
        <dbReference type="Proteomes" id="UP000310541"/>
    </source>
</evidence>
<evidence type="ECO:0000256" key="9">
    <source>
        <dbReference type="SAM" id="Phobius"/>
    </source>
</evidence>
<feature type="transmembrane region" description="Helical" evidence="9">
    <location>
        <begin position="217"/>
        <end position="239"/>
    </location>
</feature>
<protein>
    <submittedName>
        <fullName evidence="10">Sodium:solute symporter</fullName>
    </submittedName>
</protein>
<feature type="transmembrane region" description="Helical" evidence="9">
    <location>
        <begin position="379"/>
        <end position="401"/>
    </location>
</feature>
<feature type="transmembrane region" description="Helical" evidence="9">
    <location>
        <begin position="117"/>
        <end position="139"/>
    </location>
</feature>
<feature type="transmembrane region" description="Helical" evidence="9">
    <location>
        <begin position="178"/>
        <end position="197"/>
    </location>
</feature>
<keyword evidence="4" id="KW-1003">Cell membrane</keyword>
<evidence type="ECO:0000256" key="7">
    <source>
        <dbReference type="ARBA" id="ARBA00023136"/>
    </source>
</evidence>
<dbReference type="PANTHER" id="PTHR48086:SF7">
    <property type="entry name" value="SODIUM-SOLUTE SYMPORTER-RELATED"/>
    <property type="match status" value="1"/>
</dbReference>
<feature type="transmembrane region" description="Helical" evidence="9">
    <location>
        <begin position="353"/>
        <end position="373"/>
    </location>
</feature>
<name>A0A4U1MK16_9BACL</name>
<comment type="caution">
    <text evidence="10">The sequence shown here is derived from an EMBL/GenBank/DDBJ whole genome shotgun (WGS) entry which is preliminary data.</text>
</comment>
<evidence type="ECO:0000256" key="3">
    <source>
        <dbReference type="ARBA" id="ARBA00022448"/>
    </source>
</evidence>
<dbReference type="Gene3D" id="1.20.1730.10">
    <property type="entry name" value="Sodium/glucose cotransporter"/>
    <property type="match status" value="1"/>
</dbReference>
<comment type="subcellular location">
    <subcellularLocation>
        <location evidence="1">Membrane</location>
        <topology evidence="1">Multi-pass membrane protein</topology>
    </subcellularLocation>
</comment>
<dbReference type="PANTHER" id="PTHR48086">
    <property type="entry name" value="SODIUM/PROLINE SYMPORTER-RELATED"/>
    <property type="match status" value="1"/>
</dbReference>
<dbReference type="AlphaFoldDB" id="A0A4U1MK16"/>
<keyword evidence="3" id="KW-0813">Transport</keyword>
<dbReference type="GO" id="GO:0005886">
    <property type="term" value="C:plasma membrane"/>
    <property type="evidence" value="ECO:0007669"/>
    <property type="project" value="TreeGrafter"/>
</dbReference>
<dbReference type="GO" id="GO:0022857">
    <property type="term" value="F:transmembrane transporter activity"/>
    <property type="evidence" value="ECO:0007669"/>
    <property type="project" value="InterPro"/>
</dbReference>
<dbReference type="InterPro" id="IPR050277">
    <property type="entry name" value="Sodium:Solute_Symporter"/>
</dbReference>
<dbReference type="InterPro" id="IPR001734">
    <property type="entry name" value="Na/solute_symporter"/>
</dbReference>
<gene>
    <name evidence="10" type="ORF">FBF83_09475</name>
</gene>
<keyword evidence="7 9" id="KW-0472">Membrane</keyword>
<dbReference type="EMBL" id="SWFM01000002">
    <property type="protein sequence ID" value="TKD70832.1"/>
    <property type="molecule type" value="Genomic_DNA"/>
</dbReference>